<protein>
    <submittedName>
        <fullName evidence="2">Uncharacterized protein</fullName>
    </submittedName>
</protein>
<organism evidence="2 3">
    <name type="scientific">Chlamydomonas eustigma</name>
    <dbReference type="NCBI Taxonomy" id="1157962"/>
    <lineage>
        <taxon>Eukaryota</taxon>
        <taxon>Viridiplantae</taxon>
        <taxon>Chlorophyta</taxon>
        <taxon>core chlorophytes</taxon>
        <taxon>Chlorophyceae</taxon>
        <taxon>CS clade</taxon>
        <taxon>Chlamydomonadales</taxon>
        <taxon>Chlamydomonadaceae</taxon>
        <taxon>Chlamydomonas</taxon>
    </lineage>
</organism>
<feature type="compositionally biased region" description="Basic and acidic residues" evidence="1">
    <location>
        <begin position="666"/>
        <end position="679"/>
    </location>
</feature>
<evidence type="ECO:0000313" key="2">
    <source>
        <dbReference type="EMBL" id="GAX84620.1"/>
    </source>
</evidence>
<accession>A0A250XP93</accession>
<feature type="compositionally biased region" description="Low complexity" evidence="1">
    <location>
        <begin position="792"/>
        <end position="823"/>
    </location>
</feature>
<dbReference type="OrthoDB" id="6114770at2759"/>
<gene>
    <name evidence="2" type="ORF">CEUSTIGMA_g12041.t1</name>
</gene>
<feature type="region of interest" description="Disordered" evidence="1">
    <location>
        <begin position="1"/>
        <end position="25"/>
    </location>
</feature>
<evidence type="ECO:0000313" key="3">
    <source>
        <dbReference type="Proteomes" id="UP000232323"/>
    </source>
</evidence>
<sequence length="1464" mass="155599">MTSAMSTTDDSDTTSTVFGDTKIPCDHPPQAGDMMVILTTASSASHSAEATAEEDHVATYRLSISGGNNNAVTTSMMKLLSGTTTATTTHGMRLCVAMKRVSAFMRLIATSSDNKQVDKNEGEVIDVISSYGSSFRPMLPMQPPASKLSKLLQRCDSTQAAEVGNHQDTDSAAEVHNEGRSTRHDKDVRSLHACLDVNRCCQCLNAKDCLIRHHASPFDVTRLKEHCFLNVFDQQDCATPMPSSCSPFMSWILPACAELTNKDSQQSQVNYRMAQQQRSKKKNPMPSKVASSRQVADLARTERMHCTYYEQDEQPAAGDEASRPFQAALGSSAPFITADSAKEHADKSAAGKLTSTTHHSIITTSRGRVNKAVHDNDAAIAAGSSGGDGRSSRPCKEACRRKIQQYYQLPLSSTLCQCRHQQGANDGAVGLIEVHSNTPKSTGPKRRGSVLAPSIHGPLASSIHGPLASSIHGPLASSIHGPLASSIHGPLASSIHGPLASSIHGPLASSIHGPLASSIHGGVGVGGGALPHLLLNASHQRHHHYHADATSAAAAAGSAASSLPSSSEPGLSSSSGDCNNTIIIAPAAITYTRTRHVHHEVVTTTVQVAAHRRQPELRGTADLSHQMSSMRGRTARNNELQAARLHRLSSLMMPLLQQGKALSDCGKNKAEEPEKEVAAGRRQAIPTPPASSFKRRRDCSDGLGDCDRQAGAAARMIMDRSPSRHSSARRSRAPKAASRKSNDETEPDAGAVRAAHKEEDTNDEDSPGQFSTADDVAAASVPPQRPDHYVDDQSQSISSSTSDTANTDSSTIADSDCSASSSDDWSDAEVDMTDDDDVLCWRINSRSKLPSGRRGRWAEWKGRLRKASNSSSRDRFAGCGVVTRSRRWISQDDERSRSRRGRQSRALLFTSVMLPKGPRKTLTYRPGDLHLSSLIQFMHHAHCQDSQHREITMACPAAAHYDADYAAQNNHLLQNNLIVPSSILPTSILYPAAAPSKSSDTMITSFMNQKAGAAINGSANNAVVDATGLLVQLPDGRIVLLESITPSGQHSAAALTQNSLIASTSSDKMVNDGQQGYVVDASSDDAGGVAAVAEMDFCCASLQQLAQQLPDGRIIDHCWAGLSALPSTTTAPLGGTLSSSMTSYDGTMNGYATSSIAAVISSSGVLDTTSYMVQLPDGRVIGSAAGLGPAAIVPAIAHQQLPQLPASSQHGTFISGLQAAGYGSATAGAVAVDASQLFQLPDGRVAYWERPEPTSYPMSSPCSTLNYRQSGDDSAQVMGVDASKLFQLPDGRVAYWERPEPTSYPMSSSPCSTLNYRQSGDNSVQALAVDATQLFQLPDGRVAYWEPAKPGVQPVTSSPHGTLLSNRQAGEDSVQAVAVDATQLFQLPDGRVAYWEPAKPGVQPVTSSPHGTLLSNRQAGEDSVQAVAVDATQLFRLPDGRVAYWEPTKPGAPPACVMFSSYWV</sequence>
<feature type="region of interest" description="Disordered" evidence="1">
    <location>
        <begin position="159"/>
        <end position="184"/>
    </location>
</feature>
<proteinExistence type="predicted"/>
<name>A0A250XP93_9CHLO</name>
<feature type="region of interest" description="Disordered" evidence="1">
    <location>
        <begin position="666"/>
        <end position="829"/>
    </location>
</feature>
<dbReference type="EMBL" id="BEGY01000130">
    <property type="protein sequence ID" value="GAX84620.1"/>
    <property type="molecule type" value="Genomic_DNA"/>
</dbReference>
<keyword evidence="3" id="KW-1185">Reference proteome</keyword>
<reference evidence="2 3" key="1">
    <citation type="submission" date="2017-08" db="EMBL/GenBank/DDBJ databases">
        <title>Acidophilic green algal genome provides insights into adaptation to an acidic environment.</title>
        <authorList>
            <person name="Hirooka S."/>
            <person name="Hirose Y."/>
            <person name="Kanesaki Y."/>
            <person name="Higuchi S."/>
            <person name="Fujiwara T."/>
            <person name="Onuma R."/>
            <person name="Era A."/>
            <person name="Ohbayashi R."/>
            <person name="Uzuka A."/>
            <person name="Nozaki H."/>
            <person name="Yoshikawa H."/>
            <person name="Miyagishima S.Y."/>
        </authorList>
    </citation>
    <scope>NUCLEOTIDE SEQUENCE [LARGE SCALE GENOMIC DNA]</scope>
    <source>
        <strain evidence="2 3">NIES-2499</strain>
    </source>
</reference>
<dbReference type="Proteomes" id="UP000232323">
    <property type="component" value="Unassembled WGS sequence"/>
</dbReference>
<evidence type="ECO:0000256" key="1">
    <source>
        <dbReference type="SAM" id="MobiDB-lite"/>
    </source>
</evidence>
<feature type="compositionally biased region" description="Basic and acidic residues" evidence="1">
    <location>
        <begin position="165"/>
        <end position="184"/>
    </location>
</feature>
<feature type="region of interest" description="Disordered" evidence="1">
    <location>
        <begin position="275"/>
        <end position="294"/>
    </location>
</feature>
<comment type="caution">
    <text evidence="2">The sequence shown here is derived from an EMBL/GenBank/DDBJ whole genome shotgun (WGS) entry which is preliminary data.</text>
</comment>